<dbReference type="HOGENOM" id="CLU_000995_6_0_2"/>
<dbReference type="PRINTS" id="PR01657">
    <property type="entry name" value="MCMFAMILY"/>
</dbReference>
<dbReference type="Proteomes" id="UP000001901">
    <property type="component" value="Chromosome"/>
</dbReference>
<dbReference type="PANTHER" id="PTHR11630:SF66">
    <property type="entry name" value="DNA REPLICATION LICENSING FACTOR MCM4"/>
    <property type="match status" value="1"/>
</dbReference>
<dbReference type="eggNOG" id="arCOG00439">
    <property type="taxonomic scope" value="Archaea"/>
</dbReference>
<keyword evidence="3 6" id="KW-0547">Nucleotide-binding</keyword>
<dbReference type="FunFam" id="3.40.50.300:FF:002469">
    <property type="entry name" value="Cell division control protein 21"/>
    <property type="match status" value="1"/>
</dbReference>
<dbReference type="OrthoDB" id="6747at2157"/>
<dbReference type="Pfam" id="PF17855">
    <property type="entry name" value="MCM_lid"/>
    <property type="match status" value="1"/>
</dbReference>
<dbReference type="GO" id="GO:0005524">
    <property type="term" value="F:ATP binding"/>
    <property type="evidence" value="ECO:0007669"/>
    <property type="project" value="UniProtKB-KW"/>
</dbReference>
<dbReference type="Gene3D" id="3.40.50.300">
    <property type="entry name" value="P-loop containing nucleotide triphosphate hydrolases"/>
    <property type="match status" value="1"/>
</dbReference>
<dbReference type="Gene3D" id="2.40.50.140">
    <property type="entry name" value="Nucleic acid-binding proteins"/>
    <property type="match status" value="1"/>
</dbReference>
<dbReference type="InterPro" id="IPR003593">
    <property type="entry name" value="AAA+_ATPase"/>
</dbReference>
<dbReference type="PANTHER" id="PTHR11630">
    <property type="entry name" value="DNA REPLICATION LICENSING FACTOR MCM FAMILY MEMBER"/>
    <property type="match status" value="1"/>
</dbReference>
<dbReference type="PaxDb" id="572546-Arcpr_1699"/>
<evidence type="ECO:0000259" key="7">
    <source>
        <dbReference type="PROSITE" id="PS50051"/>
    </source>
</evidence>
<dbReference type="InterPro" id="IPR036388">
    <property type="entry name" value="WH-like_DNA-bd_sf"/>
</dbReference>
<evidence type="ECO:0000256" key="2">
    <source>
        <dbReference type="ARBA" id="ARBA00022705"/>
    </source>
</evidence>
<evidence type="ECO:0000256" key="1">
    <source>
        <dbReference type="ARBA" id="ARBA00008010"/>
    </source>
</evidence>
<keyword evidence="9" id="KW-1185">Reference proteome</keyword>
<dbReference type="InterPro" id="IPR031327">
    <property type="entry name" value="MCM"/>
</dbReference>
<dbReference type="RefSeq" id="WP_012941080.1">
    <property type="nucleotide sequence ID" value="NC_013741.1"/>
</dbReference>
<dbReference type="KEGG" id="apo:Arcpr_1699"/>
<dbReference type="InterPro" id="IPR001208">
    <property type="entry name" value="MCM_dom"/>
</dbReference>
<dbReference type="InterPro" id="IPR027417">
    <property type="entry name" value="P-loop_NTPase"/>
</dbReference>
<organism evidence="8 9">
    <name type="scientific">Archaeoglobus profundus (strain DSM 5631 / JCM 9629 / NBRC 100127 / Av18)</name>
    <dbReference type="NCBI Taxonomy" id="572546"/>
    <lineage>
        <taxon>Archaea</taxon>
        <taxon>Methanobacteriati</taxon>
        <taxon>Methanobacteriota</taxon>
        <taxon>Archaeoglobi</taxon>
        <taxon>Archaeoglobales</taxon>
        <taxon>Archaeoglobaceae</taxon>
        <taxon>Archaeoglobus</taxon>
    </lineage>
</organism>
<dbReference type="InterPro" id="IPR012340">
    <property type="entry name" value="NA-bd_OB-fold"/>
</dbReference>
<evidence type="ECO:0000313" key="8">
    <source>
        <dbReference type="EMBL" id="ADB58745.1"/>
    </source>
</evidence>
<evidence type="ECO:0000256" key="6">
    <source>
        <dbReference type="RuleBase" id="RU004070"/>
    </source>
</evidence>
<dbReference type="GO" id="GO:0006260">
    <property type="term" value="P:DNA replication"/>
    <property type="evidence" value="ECO:0007669"/>
    <property type="project" value="UniProtKB-KW"/>
</dbReference>
<dbReference type="AlphaFoldDB" id="D2RF51"/>
<gene>
    <name evidence="8" type="ordered locus">Arcpr_1699</name>
</gene>
<evidence type="ECO:0000256" key="3">
    <source>
        <dbReference type="ARBA" id="ARBA00022741"/>
    </source>
</evidence>
<comment type="similarity">
    <text evidence="1 6">Belongs to the MCM family.</text>
</comment>
<dbReference type="GeneID" id="8740392"/>
<keyword evidence="5 6" id="KW-0238">DNA-binding</keyword>
<dbReference type="Pfam" id="PF00493">
    <property type="entry name" value="MCM"/>
    <property type="match status" value="1"/>
</dbReference>
<dbReference type="PROSITE" id="PS50051">
    <property type="entry name" value="MCM_2"/>
    <property type="match status" value="1"/>
</dbReference>
<proteinExistence type="inferred from homology"/>
<dbReference type="STRING" id="572546.Arcpr_1699"/>
<evidence type="ECO:0000256" key="5">
    <source>
        <dbReference type="ARBA" id="ARBA00023125"/>
    </source>
</evidence>
<dbReference type="Pfam" id="PF17207">
    <property type="entry name" value="MCM_OB"/>
    <property type="match status" value="1"/>
</dbReference>
<reference evidence="8 9" key="1">
    <citation type="journal article" date="2010" name="Stand. Genomic Sci.">
        <title>Complete genome sequence of Archaeoglobus profundus type strain (AV18).</title>
        <authorList>
            <person name="von Jan M."/>
            <person name="Lapidus A."/>
            <person name="Del Rio T.G."/>
            <person name="Copeland A."/>
            <person name="Tice H."/>
            <person name="Cheng J.F."/>
            <person name="Lucas S."/>
            <person name="Chen F."/>
            <person name="Nolan M."/>
            <person name="Goodwin L."/>
            <person name="Han C."/>
            <person name="Pitluck S."/>
            <person name="Liolios K."/>
            <person name="Ivanova N."/>
            <person name="Mavromatis K."/>
            <person name="Ovchinnikova G."/>
            <person name="Chertkov O."/>
            <person name="Pati A."/>
            <person name="Chen A."/>
            <person name="Palaniappan K."/>
            <person name="Land M."/>
            <person name="Hauser L."/>
            <person name="Chang Y.J."/>
            <person name="Jeffries C.D."/>
            <person name="Saunders E."/>
            <person name="Brettin T."/>
            <person name="Detter J.C."/>
            <person name="Chain P."/>
            <person name="Eichinger K."/>
            <person name="Huber H."/>
            <person name="Spring S."/>
            <person name="Rohde M."/>
            <person name="Goker M."/>
            <person name="Wirth R."/>
            <person name="Woyke T."/>
            <person name="Bristow J."/>
            <person name="Eisen J.A."/>
            <person name="Markowitz V."/>
            <person name="Hugenholtz P."/>
            <person name="Kyrpides N.C."/>
            <person name="Klenk H.P."/>
        </authorList>
    </citation>
    <scope>NUCLEOTIDE SEQUENCE [LARGE SCALE GENOMIC DNA]</scope>
    <source>
        <strain evidence="9">DSM 5631 / JCM 9629 / NBRC 100127 / Av18</strain>
    </source>
</reference>
<dbReference type="GO" id="GO:0003697">
    <property type="term" value="F:single-stranded DNA binding"/>
    <property type="evidence" value="ECO:0007669"/>
    <property type="project" value="TreeGrafter"/>
</dbReference>
<feature type="domain" description="MCM C-terminal AAA(+) ATPase" evidence="7">
    <location>
        <begin position="259"/>
        <end position="465"/>
    </location>
</feature>
<protein>
    <submittedName>
        <fullName evidence="8">MCM family protein</fullName>
    </submittedName>
</protein>
<evidence type="ECO:0000313" key="9">
    <source>
        <dbReference type="Proteomes" id="UP000001901"/>
    </source>
</evidence>
<keyword evidence="4 6" id="KW-0067">ATP-binding</keyword>
<dbReference type="SMART" id="SM00350">
    <property type="entry name" value="MCM"/>
    <property type="match status" value="1"/>
</dbReference>
<dbReference type="EMBL" id="CP001857">
    <property type="protein sequence ID" value="ADB58745.1"/>
    <property type="molecule type" value="Genomic_DNA"/>
</dbReference>
<dbReference type="SUPFAM" id="SSF52540">
    <property type="entry name" value="P-loop containing nucleoside triphosphate hydrolases"/>
    <property type="match status" value="1"/>
</dbReference>
<dbReference type="SMART" id="SM00382">
    <property type="entry name" value="AAA"/>
    <property type="match status" value="1"/>
</dbReference>
<keyword evidence="2" id="KW-0235">DNA replication</keyword>
<evidence type="ECO:0000256" key="4">
    <source>
        <dbReference type="ARBA" id="ARBA00022840"/>
    </source>
</evidence>
<dbReference type="GO" id="GO:0042555">
    <property type="term" value="C:MCM complex"/>
    <property type="evidence" value="ECO:0007669"/>
    <property type="project" value="TreeGrafter"/>
</dbReference>
<name>D2RF51_ARCPA</name>
<sequence length="655" mass="73776">MISSEDPLVDFVYYIDAKLKNAVVGENIVIDFEKDGLTTFLISRGFWDKFKENPVELLRRLESHILERLKMYDVKEVKVKYTNWPKFLKKEITEVRRVNNIGKLVVFEGVVRKITSAFSRIRNIQYHCTECGSPVEVEPVDGRIPKVACPKCGSKKFELIAEEKKDCQVIEVQEYPEGLRRQPESIKVYLYDDLVGLVYPGDKVVVAGILKEVRPPNKSYGDFVVEAISIEFVEDDLRNINLTSEDVQKIKELAKDPQIYEKLAKSLAPTVKGHDAIKQAIVLQLFGGVTKVYPNGTKRRGNIHILLVGDPSTAKSQLAESVAKVAPRSVFVDGTLMTKVGLTVTTSRDEVTGRWTIEAGALVLADNGIAIIDEIEKAKKDDLEGLERPLEQQVVNVSKAGINATLNARTSVLACANPKRGRFDRHEPIVEQIKLSPPLLSRFDLIFVLLDEPDEVRDAEIADFILSGGYEEPPIDPELFKKYILYARNNITNVELSEGAKRKLKEFYTEMRIKSKETGSIAITTRQLEALKRLTEASAKVRLSNVATEEDAERAIRIFEESIKQVAIDPETGNIDIDYAISGVSAKQRDDIRTILDIIEEFEEQTPWGASEETILAKAEEKGIPQGKALELLDKLKKEGDIFSPRFGYFKRYGR</sequence>
<accession>D2RF51</accession>
<dbReference type="Gene3D" id="2.20.28.10">
    <property type="match status" value="1"/>
</dbReference>
<dbReference type="InterPro" id="IPR033762">
    <property type="entry name" value="MCM_OB"/>
</dbReference>
<dbReference type="InterPro" id="IPR041562">
    <property type="entry name" value="MCM_lid"/>
</dbReference>
<dbReference type="SUPFAM" id="SSF50249">
    <property type="entry name" value="Nucleic acid-binding proteins"/>
    <property type="match status" value="1"/>
</dbReference>
<dbReference type="Gene3D" id="1.10.10.10">
    <property type="entry name" value="Winged helix-like DNA-binding domain superfamily/Winged helix DNA-binding domain"/>
    <property type="match status" value="1"/>
</dbReference>
<dbReference type="GO" id="GO:0017116">
    <property type="term" value="F:single-stranded DNA helicase activity"/>
    <property type="evidence" value="ECO:0007669"/>
    <property type="project" value="TreeGrafter"/>
</dbReference>